<proteinExistence type="predicted"/>
<evidence type="ECO:0000313" key="4">
    <source>
        <dbReference type="Proteomes" id="UP000306740"/>
    </source>
</evidence>
<name>A0A5C4MHI6_9ACTN</name>
<dbReference type="Pfam" id="PF00903">
    <property type="entry name" value="Glyoxalase"/>
    <property type="match status" value="1"/>
</dbReference>
<dbReference type="PANTHER" id="PTHR36437:SF2">
    <property type="entry name" value="GLYOXALASE_BLEOMYCIN RESISTANCE PROTEIN_DIOXYGENASE"/>
    <property type="match status" value="1"/>
</dbReference>
<dbReference type="EMBL" id="VDFR01000078">
    <property type="protein sequence ID" value="TNC43755.1"/>
    <property type="molecule type" value="Genomic_DNA"/>
</dbReference>
<dbReference type="SUPFAM" id="SSF54593">
    <property type="entry name" value="Glyoxalase/Bleomycin resistance protein/Dihydroxybiphenyl dioxygenase"/>
    <property type="match status" value="1"/>
</dbReference>
<sequence length="145" mass="15679">MDWKIENIVLGVSDIDRAKAFYTDRLGFHLDVDHQPNDAFRVVQLTPVGSACSITFGLGVNGAEPGATKGLHLVVEDIEAAHAELEARGVESSGLQHFDFAVGGMVPGVDPEHRDFMSYVHLDDPDGNSWVVQEAHYRPAADPAG</sequence>
<dbReference type="InterPro" id="IPR037523">
    <property type="entry name" value="VOC_core"/>
</dbReference>
<dbReference type="PROSITE" id="PS51819">
    <property type="entry name" value="VOC"/>
    <property type="match status" value="1"/>
</dbReference>
<dbReference type="InterPro" id="IPR029068">
    <property type="entry name" value="Glyas_Bleomycin-R_OHBP_Dase"/>
</dbReference>
<accession>A0A5C4MHI6</accession>
<evidence type="ECO:0000313" key="2">
    <source>
        <dbReference type="EMBL" id="TNC43755.1"/>
    </source>
</evidence>
<dbReference type="RefSeq" id="WP_139106322.1">
    <property type="nucleotide sequence ID" value="NZ_VDFR01000077.1"/>
</dbReference>
<dbReference type="AlphaFoldDB" id="A0A5C4MHI6"/>
<feature type="domain" description="VOC" evidence="1">
    <location>
        <begin position="4"/>
        <end position="135"/>
    </location>
</feature>
<dbReference type="OrthoDB" id="485032at2"/>
<dbReference type="Proteomes" id="UP000306740">
    <property type="component" value="Unassembled WGS sequence"/>
</dbReference>
<evidence type="ECO:0000313" key="3">
    <source>
        <dbReference type="EMBL" id="TNC43786.1"/>
    </source>
</evidence>
<comment type="caution">
    <text evidence="3">The sequence shown here is derived from an EMBL/GenBank/DDBJ whole genome shotgun (WGS) entry which is preliminary data.</text>
</comment>
<dbReference type="Gene3D" id="3.10.180.10">
    <property type="entry name" value="2,3-Dihydroxybiphenyl 1,2-Dioxygenase, domain 1"/>
    <property type="match status" value="1"/>
</dbReference>
<evidence type="ECO:0000259" key="1">
    <source>
        <dbReference type="PROSITE" id="PS51819"/>
    </source>
</evidence>
<organism evidence="3 4">
    <name type="scientific">Mumia zhuanghuii</name>
    <dbReference type="NCBI Taxonomy" id="2585211"/>
    <lineage>
        <taxon>Bacteria</taxon>
        <taxon>Bacillati</taxon>
        <taxon>Actinomycetota</taxon>
        <taxon>Actinomycetes</taxon>
        <taxon>Propionibacteriales</taxon>
        <taxon>Nocardioidaceae</taxon>
        <taxon>Mumia</taxon>
    </lineage>
</organism>
<gene>
    <name evidence="3" type="ORF">FHE65_17470</name>
    <name evidence="2" type="ORF">FHE65_17575</name>
</gene>
<reference evidence="3 4" key="1">
    <citation type="submission" date="2019-05" db="EMBL/GenBank/DDBJ databases">
        <title>Mumia sp. nov., isolated from the intestinal contents of plateau pika (Ochotona curzoniae) in the Qinghai-Tibet plateau of China.</title>
        <authorList>
            <person name="Tian Z."/>
        </authorList>
    </citation>
    <scope>NUCLEOTIDE SEQUENCE [LARGE SCALE GENOMIC DNA]</scope>
    <source>
        <strain evidence="4">527</strain>
        <strain evidence="3">Z527</strain>
    </source>
</reference>
<dbReference type="PANTHER" id="PTHR36437">
    <property type="entry name" value="GLYOXALASE/BLEOMYCIN RESISTANCE PROTEIN/DIOXYGENASE"/>
    <property type="match status" value="1"/>
</dbReference>
<dbReference type="EMBL" id="VDFR01000077">
    <property type="protein sequence ID" value="TNC43786.1"/>
    <property type="molecule type" value="Genomic_DNA"/>
</dbReference>
<dbReference type="InterPro" id="IPR004360">
    <property type="entry name" value="Glyas_Fos-R_dOase_dom"/>
</dbReference>
<protein>
    <submittedName>
        <fullName evidence="3">VOC family protein</fullName>
    </submittedName>
</protein>